<reference evidence="4" key="1">
    <citation type="submission" date="2021-01" db="EMBL/GenBank/DDBJ databases">
        <title>Caligus Genome Assembly.</title>
        <authorList>
            <person name="Gallardo-Escarate C."/>
        </authorList>
    </citation>
    <scope>NUCLEOTIDE SEQUENCE [LARGE SCALE GENOMIC DNA]</scope>
</reference>
<sequence>MGGVDFQYIDASMWFKNMDIILNYFKNMTSHNVVYSTPSCYLEAVRQNKDVQYPIKKDDFFPMPWRGKADTGRDTSPPDPLLSVSFASLQRTSGSQTTGRLSGQKSQKVITMKRAVAVAQHHDAVTGTAKAA</sequence>
<feature type="non-terminal residue" evidence="3">
    <location>
        <position position="132"/>
    </location>
</feature>
<dbReference type="PANTHER" id="PTHR11607:SF3">
    <property type="entry name" value="LYSOSOMAL ALPHA-MANNOSIDASE"/>
    <property type="match status" value="1"/>
</dbReference>
<gene>
    <name evidence="3" type="ORF">FKW44_011175</name>
</gene>
<name>A0A7T8HHY3_CALRO</name>
<evidence type="ECO:0000256" key="1">
    <source>
        <dbReference type="ARBA" id="ARBA00022801"/>
    </source>
</evidence>
<dbReference type="SUPFAM" id="SSF88713">
    <property type="entry name" value="Glycoside hydrolase/deacetylase"/>
    <property type="match status" value="1"/>
</dbReference>
<organism evidence="3 4">
    <name type="scientific">Caligus rogercresseyi</name>
    <name type="common">Sea louse</name>
    <dbReference type="NCBI Taxonomy" id="217165"/>
    <lineage>
        <taxon>Eukaryota</taxon>
        <taxon>Metazoa</taxon>
        <taxon>Ecdysozoa</taxon>
        <taxon>Arthropoda</taxon>
        <taxon>Crustacea</taxon>
        <taxon>Multicrustacea</taxon>
        <taxon>Hexanauplia</taxon>
        <taxon>Copepoda</taxon>
        <taxon>Siphonostomatoida</taxon>
        <taxon>Caligidae</taxon>
        <taxon>Caligus</taxon>
    </lineage>
</organism>
<evidence type="ECO:0000313" key="4">
    <source>
        <dbReference type="Proteomes" id="UP000595437"/>
    </source>
</evidence>
<dbReference type="InterPro" id="IPR028995">
    <property type="entry name" value="Glyco_hydro_57/38_cen_sf"/>
</dbReference>
<dbReference type="GO" id="GO:0005764">
    <property type="term" value="C:lysosome"/>
    <property type="evidence" value="ECO:0007669"/>
    <property type="project" value="TreeGrafter"/>
</dbReference>
<proteinExistence type="predicted"/>
<accession>A0A7T8HHY3</accession>
<dbReference type="InterPro" id="IPR027291">
    <property type="entry name" value="Glyco_hydro_38_N_sf"/>
</dbReference>
<keyword evidence="2" id="KW-0326">Glycosidase</keyword>
<protein>
    <submittedName>
        <fullName evidence="3">Alpha-mannosidase</fullName>
    </submittedName>
</protein>
<dbReference type="EMBL" id="CP045896">
    <property type="protein sequence ID" value="QQP50242.1"/>
    <property type="molecule type" value="Genomic_DNA"/>
</dbReference>
<dbReference type="InterPro" id="IPR050843">
    <property type="entry name" value="Glycosyl_Hydrlase_38"/>
</dbReference>
<keyword evidence="4" id="KW-1185">Reference proteome</keyword>
<dbReference type="OrthoDB" id="2016903at2759"/>
<dbReference type="Proteomes" id="UP000595437">
    <property type="component" value="Chromosome 7"/>
</dbReference>
<keyword evidence="1" id="KW-0378">Hydrolase</keyword>
<dbReference type="Gene3D" id="1.20.1270.50">
    <property type="entry name" value="Glycoside hydrolase family 38, central domain"/>
    <property type="match status" value="1"/>
</dbReference>
<dbReference type="PANTHER" id="PTHR11607">
    <property type="entry name" value="ALPHA-MANNOSIDASE"/>
    <property type="match status" value="1"/>
</dbReference>
<dbReference type="AlphaFoldDB" id="A0A7T8HHY3"/>
<dbReference type="GO" id="GO:0006013">
    <property type="term" value="P:mannose metabolic process"/>
    <property type="evidence" value="ECO:0007669"/>
    <property type="project" value="InterPro"/>
</dbReference>
<dbReference type="Gene3D" id="3.20.110.10">
    <property type="entry name" value="Glycoside hydrolase 38, N terminal domain"/>
    <property type="match status" value="1"/>
</dbReference>
<dbReference type="InterPro" id="IPR037094">
    <property type="entry name" value="Glyco_hydro_38_cen_sf"/>
</dbReference>
<evidence type="ECO:0000313" key="3">
    <source>
        <dbReference type="EMBL" id="QQP50242.1"/>
    </source>
</evidence>
<dbReference type="InterPro" id="IPR011330">
    <property type="entry name" value="Glyco_hydro/deAcase_b/a-brl"/>
</dbReference>
<dbReference type="GO" id="GO:0004559">
    <property type="term" value="F:alpha-mannosidase activity"/>
    <property type="evidence" value="ECO:0007669"/>
    <property type="project" value="InterPro"/>
</dbReference>
<evidence type="ECO:0000256" key="2">
    <source>
        <dbReference type="ARBA" id="ARBA00023295"/>
    </source>
</evidence>
<dbReference type="SUPFAM" id="SSF88688">
    <property type="entry name" value="Families 57/38 glycoside transferase middle domain"/>
    <property type="match status" value="1"/>
</dbReference>